<dbReference type="EC" id="4.2.99.18" evidence="4"/>
<dbReference type="InterPro" id="IPR022311">
    <property type="entry name" value="PolX-like"/>
</dbReference>
<evidence type="ECO:0000313" key="26">
    <source>
        <dbReference type="Proteomes" id="UP001556653"/>
    </source>
</evidence>
<evidence type="ECO:0000256" key="8">
    <source>
        <dbReference type="ARBA" id="ARBA00022679"/>
    </source>
</evidence>
<dbReference type="InterPro" id="IPR037160">
    <property type="entry name" value="DNA_Pol_thumb_sf"/>
</dbReference>
<dbReference type="SUPFAM" id="SSF81301">
    <property type="entry name" value="Nucleotidyltransferase"/>
    <property type="match status" value="1"/>
</dbReference>
<evidence type="ECO:0000256" key="18">
    <source>
        <dbReference type="ARBA" id="ARBA00044632"/>
    </source>
</evidence>
<protein>
    <recommendedName>
        <fullName evidence="5">DNA polymerase beta</fullName>
        <ecNumber evidence="3">2.7.7.7</ecNumber>
        <ecNumber evidence="4">4.2.99.18</ecNumber>
    </recommendedName>
    <alternativeName>
        <fullName evidence="16">5'-deoxyribose-phosphate lyase</fullName>
    </alternativeName>
    <alternativeName>
        <fullName evidence="17">AP lyase</fullName>
    </alternativeName>
</protein>
<keyword evidence="13" id="KW-0239">DNA-directed DNA polymerase</keyword>
<keyword evidence="6" id="KW-0488">Methylation</keyword>
<evidence type="ECO:0000256" key="3">
    <source>
        <dbReference type="ARBA" id="ARBA00012417"/>
    </source>
</evidence>
<gene>
    <name evidence="25" type="primary">polX</name>
    <name evidence="25" type="ORF">V6X64_04455</name>
</gene>
<evidence type="ECO:0000259" key="24">
    <source>
        <dbReference type="SMART" id="SM00483"/>
    </source>
</evidence>
<evidence type="ECO:0000256" key="6">
    <source>
        <dbReference type="ARBA" id="ARBA00022481"/>
    </source>
</evidence>
<dbReference type="SMART" id="SM00278">
    <property type="entry name" value="HhH1"/>
    <property type="match status" value="3"/>
</dbReference>
<keyword evidence="14" id="KW-0915">Sodium</keyword>
<feature type="domain" description="Polymerase/histidinol phosphatase N-terminal" evidence="23">
    <location>
        <begin position="341"/>
        <end position="420"/>
    </location>
</feature>
<dbReference type="InterPro" id="IPR016195">
    <property type="entry name" value="Pol/histidinol_Pase-like"/>
</dbReference>
<dbReference type="NCBIfam" id="NF006375">
    <property type="entry name" value="PRK08609.1"/>
    <property type="match status" value="1"/>
</dbReference>
<dbReference type="Gene3D" id="3.20.20.140">
    <property type="entry name" value="Metal-dependent hydrolases"/>
    <property type="match status" value="1"/>
</dbReference>
<feature type="domain" description="DNA-directed DNA polymerase X" evidence="24">
    <location>
        <begin position="3"/>
        <end position="317"/>
    </location>
</feature>
<evidence type="ECO:0000256" key="20">
    <source>
        <dbReference type="ARBA" id="ARBA00045548"/>
    </source>
</evidence>
<keyword evidence="25" id="KW-0540">Nuclease</keyword>
<dbReference type="SUPFAM" id="SSF47802">
    <property type="entry name" value="DNA polymerase beta, N-terminal domain-like"/>
    <property type="match status" value="1"/>
</dbReference>
<evidence type="ECO:0000256" key="1">
    <source>
        <dbReference type="ARBA" id="ARBA00001946"/>
    </source>
</evidence>
<dbReference type="InterPro" id="IPR029398">
    <property type="entry name" value="PolB_thumb"/>
</dbReference>
<evidence type="ECO:0000256" key="2">
    <source>
        <dbReference type="ARBA" id="ARBA00004496"/>
    </source>
</evidence>
<dbReference type="CDD" id="cd00141">
    <property type="entry name" value="NT_POLXc"/>
    <property type="match status" value="1"/>
</dbReference>
<comment type="cofactor">
    <cofactor evidence="1">
        <name>Mg(2+)</name>
        <dbReference type="ChEBI" id="CHEBI:18420"/>
    </cofactor>
</comment>
<dbReference type="EC" id="2.7.7.7" evidence="3"/>
<dbReference type="PIRSF" id="PIRSF005047">
    <property type="entry name" value="UCP005047_YshC"/>
    <property type="match status" value="1"/>
</dbReference>
<comment type="function">
    <text evidence="20">Repair polymerase that plays a key role in base-excision repair. During this process, the damaged base is excised by specific DNA glycosylases, the DNA backbone is nicked at the abasic site by an apurinic/apyrimidic (AP) endonuclease, and POLB removes 5'-deoxyribose-phosphate from the preincised AP site acting as a 5'-deoxyribose-phosphate lyase (5'-dRP lyase); through its DNA polymerase activity, it adds one nucleotide to the 3' end of the arising single-nucleotide gap. Conducts 'gap-filling' DNA synthesis in a stepwise distributive fashion rather than in a processive fashion as for other DNA polymerases. It is also able to cleave sugar-phosphate bonds 3' to an intact AP site, acting as an AP lyase.</text>
</comment>
<evidence type="ECO:0000256" key="13">
    <source>
        <dbReference type="ARBA" id="ARBA00022932"/>
    </source>
</evidence>
<evidence type="ECO:0000256" key="5">
    <source>
        <dbReference type="ARBA" id="ARBA00020020"/>
    </source>
</evidence>
<evidence type="ECO:0000259" key="23">
    <source>
        <dbReference type="SMART" id="SM00481"/>
    </source>
</evidence>
<dbReference type="InterPro" id="IPR003141">
    <property type="entry name" value="Pol/His_phosphatase_N"/>
</dbReference>
<dbReference type="InterPro" id="IPR043519">
    <property type="entry name" value="NT_sf"/>
</dbReference>
<evidence type="ECO:0000256" key="11">
    <source>
        <dbReference type="ARBA" id="ARBA00022763"/>
    </source>
</evidence>
<comment type="catalytic activity">
    <reaction evidence="18">
        <text>2'-deoxyribonucleotide-(2'-deoxyribose 5'-phosphate)-2'-deoxyribonucleotide-DNA = a 3'-end 2'-deoxyribonucleotide-(2,3-dehydro-2,3-deoxyribose 5'-phosphate)-DNA + a 5'-end 5'-phospho-2'-deoxyribonucleoside-DNA + H(+)</text>
        <dbReference type="Rhea" id="RHEA:66592"/>
        <dbReference type="Rhea" id="RHEA-COMP:13180"/>
        <dbReference type="Rhea" id="RHEA-COMP:16897"/>
        <dbReference type="Rhea" id="RHEA-COMP:17067"/>
        <dbReference type="ChEBI" id="CHEBI:15378"/>
        <dbReference type="ChEBI" id="CHEBI:136412"/>
        <dbReference type="ChEBI" id="CHEBI:157695"/>
        <dbReference type="ChEBI" id="CHEBI:167181"/>
        <dbReference type="EC" id="4.2.99.18"/>
    </reaction>
</comment>
<dbReference type="InterPro" id="IPR002054">
    <property type="entry name" value="DNA-dir_DNA_pol_X"/>
</dbReference>
<comment type="subcellular location">
    <subcellularLocation>
        <location evidence="2">Cytoplasm</location>
    </subcellularLocation>
</comment>
<evidence type="ECO:0000259" key="22">
    <source>
        <dbReference type="SMART" id="SM00278"/>
    </source>
</evidence>
<comment type="catalytic activity">
    <reaction evidence="19">
        <text>a 5'-end 2'-deoxyribose-2'-deoxyribonucleotide-DNA = (2E,4S)-4-hydroxypenten-2-al-5-phosphate + a 5'-end 5'-phospho-2'-deoxyribonucleoside-DNA + H(+)</text>
        <dbReference type="Rhea" id="RHEA:76255"/>
        <dbReference type="Rhea" id="RHEA-COMP:13180"/>
        <dbReference type="Rhea" id="RHEA-COMP:18657"/>
        <dbReference type="ChEBI" id="CHEBI:15378"/>
        <dbReference type="ChEBI" id="CHEBI:136412"/>
        <dbReference type="ChEBI" id="CHEBI:195194"/>
        <dbReference type="ChEBI" id="CHEBI:195195"/>
    </reaction>
</comment>
<dbReference type="InterPro" id="IPR002008">
    <property type="entry name" value="DNA_pol_X_beta-like"/>
</dbReference>
<dbReference type="Gene3D" id="3.30.460.10">
    <property type="entry name" value="Beta Polymerase, domain 2"/>
    <property type="match status" value="1"/>
</dbReference>
<dbReference type="InterPro" id="IPR010996">
    <property type="entry name" value="HHH_MUS81"/>
</dbReference>
<dbReference type="InterPro" id="IPR027421">
    <property type="entry name" value="DNA_pol_lamdba_lyase_dom_sf"/>
</dbReference>
<dbReference type="InterPro" id="IPR050243">
    <property type="entry name" value="PHP_phosphatase"/>
</dbReference>
<dbReference type="Proteomes" id="UP001556653">
    <property type="component" value="Unassembled WGS sequence"/>
</dbReference>
<accession>A0ABV3S7Z8</accession>
<evidence type="ECO:0000256" key="21">
    <source>
        <dbReference type="ARBA" id="ARBA00049244"/>
    </source>
</evidence>
<evidence type="ECO:0000256" key="4">
    <source>
        <dbReference type="ARBA" id="ARBA00012720"/>
    </source>
</evidence>
<dbReference type="InterPro" id="IPR003583">
    <property type="entry name" value="Hlx-hairpin-Hlx_DNA-bd_motif"/>
</dbReference>
<keyword evidence="25" id="KW-0269">Exonuclease</keyword>
<keyword evidence="8" id="KW-0808">Transferase</keyword>
<keyword evidence="10" id="KW-0235">DNA replication</keyword>
<dbReference type="PRINTS" id="PR00870">
    <property type="entry name" value="DNAPOLXBETA"/>
</dbReference>
<dbReference type="RefSeq" id="WP_367967836.1">
    <property type="nucleotide sequence ID" value="NZ_JBAKFJ010000001.1"/>
</dbReference>
<organism evidence="25 26">
    <name type="scientific">Spiribacter onubensis</name>
    <dbReference type="NCBI Taxonomy" id="3122420"/>
    <lineage>
        <taxon>Bacteria</taxon>
        <taxon>Pseudomonadati</taxon>
        <taxon>Pseudomonadota</taxon>
        <taxon>Gammaproteobacteria</taxon>
        <taxon>Chromatiales</taxon>
        <taxon>Ectothiorhodospiraceae</taxon>
        <taxon>Spiribacter</taxon>
    </lineage>
</organism>
<dbReference type="SUPFAM" id="SSF158702">
    <property type="entry name" value="Sec63 N-terminal domain-like"/>
    <property type="match status" value="1"/>
</dbReference>
<dbReference type="Pfam" id="PF14791">
    <property type="entry name" value="DNA_pol_B_thumb"/>
    <property type="match status" value="1"/>
</dbReference>
<dbReference type="PANTHER" id="PTHR36928">
    <property type="entry name" value="PHOSPHATASE YCDX-RELATED"/>
    <property type="match status" value="1"/>
</dbReference>
<keyword evidence="26" id="KW-1185">Reference proteome</keyword>
<name>A0ABV3S7Z8_9GAMM</name>
<dbReference type="InterPro" id="IPR047967">
    <property type="entry name" value="PolX_PHP"/>
</dbReference>
<feature type="domain" description="Helix-hairpin-helix DNA-binding motif class 1" evidence="22">
    <location>
        <begin position="94"/>
        <end position="113"/>
    </location>
</feature>
<sequence length="579" mass="63688">MPVRNRDIANAFETLADLLEIGDANPFRVRAYRNAASTVRDQSRPIRDMLAAGEDLTELPGIGDDLAGQIARYVETGHLARLDAATDELPAGLTALLDINGIGPRRAHALYEGLGITSVDELADAARQKRVRTLSGFGEKTEQRILHEIERLVRHSPARTLLADAEEMAESLLAWIRRRVGVDQATIAGSYRRRRETVGDLDIVVSASDPAAVSRAVTRHEDVAEVISSGETRTTLRLRGGLQVDIRVVPHGAYGAAMHYFTGSRDHNIALRRRAQGHGWKLNEYGLFDDDQTVAGDTEESVYAALSLPWIPPELRENRGEIEAAENDDLPTLIDAQDIRGNLHTHTTATDGKASLEEMAEAARERGWEYLGISDHSRAVRVANGLDADRLTRQLDDIDVLNERLDDLVILKSCEVDILRDGSLDLPDTILERLDYVIGAIHSDLALARRAQTQRLLEAMAHPLMRIIAHPTGRLIGQRSPIALDLERVFEAAIDNHIALEINAQPKRLDLNDQDARAARDAGVMLVIGTDAHSPAQLDFMRHGVDQARRAWLSASDVLNTRPVGELRKLLAPGRSAGG</sequence>
<keyword evidence="9" id="KW-0548">Nucleotidyltransferase</keyword>
<dbReference type="SUPFAM" id="SSF89550">
    <property type="entry name" value="PHP domain-like"/>
    <property type="match status" value="1"/>
</dbReference>
<dbReference type="EMBL" id="JBAKFJ010000001">
    <property type="protein sequence ID" value="MEX0386251.1"/>
    <property type="molecule type" value="Genomic_DNA"/>
</dbReference>
<evidence type="ECO:0000256" key="14">
    <source>
        <dbReference type="ARBA" id="ARBA00023053"/>
    </source>
</evidence>
<keyword evidence="12" id="KW-0832">Ubl conjugation</keyword>
<dbReference type="SMART" id="SM00483">
    <property type="entry name" value="POLXc"/>
    <property type="match status" value="1"/>
</dbReference>
<evidence type="ECO:0000256" key="15">
    <source>
        <dbReference type="ARBA" id="ARBA00023204"/>
    </source>
</evidence>
<keyword evidence="7" id="KW-0237">DNA synthesis</keyword>
<evidence type="ECO:0000256" key="16">
    <source>
        <dbReference type="ARBA" id="ARBA00035717"/>
    </source>
</evidence>
<keyword evidence="15" id="KW-0234">DNA repair</keyword>
<dbReference type="Pfam" id="PF14716">
    <property type="entry name" value="HHH_8"/>
    <property type="match status" value="1"/>
</dbReference>
<evidence type="ECO:0000256" key="9">
    <source>
        <dbReference type="ARBA" id="ARBA00022695"/>
    </source>
</evidence>
<comment type="catalytic activity">
    <reaction evidence="21">
        <text>DNA(n) + a 2'-deoxyribonucleoside 5'-triphosphate = DNA(n+1) + diphosphate</text>
        <dbReference type="Rhea" id="RHEA:22508"/>
        <dbReference type="Rhea" id="RHEA-COMP:17339"/>
        <dbReference type="Rhea" id="RHEA-COMP:17340"/>
        <dbReference type="ChEBI" id="CHEBI:33019"/>
        <dbReference type="ChEBI" id="CHEBI:61560"/>
        <dbReference type="ChEBI" id="CHEBI:173112"/>
        <dbReference type="EC" id="2.7.7.7"/>
    </reaction>
</comment>
<dbReference type="Pfam" id="PF14520">
    <property type="entry name" value="HHH_5"/>
    <property type="match status" value="1"/>
</dbReference>
<proteinExistence type="predicted"/>
<dbReference type="InterPro" id="IPR004013">
    <property type="entry name" value="PHP_dom"/>
</dbReference>
<feature type="domain" description="Helix-hairpin-helix DNA-binding motif class 1" evidence="22">
    <location>
        <begin position="54"/>
        <end position="73"/>
    </location>
</feature>
<dbReference type="Gene3D" id="1.10.150.20">
    <property type="entry name" value="5' to 3' exonuclease, C-terminal subdomain"/>
    <property type="match status" value="1"/>
</dbReference>
<keyword evidence="25" id="KW-0378">Hydrolase</keyword>
<keyword evidence="11" id="KW-0227">DNA damage</keyword>
<feature type="domain" description="Helix-hairpin-helix DNA-binding motif class 1" evidence="22">
    <location>
        <begin position="129"/>
        <end position="148"/>
    </location>
</feature>
<dbReference type="CDD" id="cd07436">
    <property type="entry name" value="PHP_PolX"/>
    <property type="match status" value="1"/>
</dbReference>
<comment type="caution">
    <text evidence="25">The sequence shown here is derived from an EMBL/GenBank/DDBJ whole genome shotgun (WGS) entry which is preliminary data.</text>
</comment>
<evidence type="ECO:0000256" key="10">
    <source>
        <dbReference type="ARBA" id="ARBA00022705"/>
    </source>
</evidence>
<dbReference type="Gene3D" id="1.10.150.110">
    <property type="entry name" value="DNA polymerase beta, N-terminal domain-like"/>
    <property type="match status" value="1"/>
</dbReference>
<evidence type="ECO:0000256" key="17">
    <source>
        <dbReference type="ARBA" id="ARBA00035726"/>
    </source>
</evidence>
<reference evidence="25 26" key="1">
    <citation type="submission" date="2024-02" db="EMBL/GenBank/DDBJ databases">
        <title>New especies of Spiribacter isolated from saline water.</title>
        <authorList>
            <person name="Leon M.J."/>
            <person name="De La Haba R."/>
            <person name="Sanchez-Porro C."/>
            <person name="Ventosa A."/>
        </authorList>
    </citation>
    <scope>NUCLEOTIDE SEQUENCE [LARGE SCALE GENOMIC DNA]</scope>
    <source>
        <strain evidence="26">ag22IC4-227</strain>
    </source>
</reference>
<dbReference type="Pfam" id="PF02811">
    <property type="entry name" value="PHP"/>
    <property type="match status" value="1"/>
</dbReference>
<dbReference type="SMART" id="SM00481">
    <property type="entry name" value="POLIIIAc"/>
    <property type="match status" value="1"/>
</dbReference>
<evidence type="ECO:0000256" key="12">
    <source>
        <dbReference type="ARBA" id="ARBA00022843"/>
    </source>
</evidence>
<dbReference type="PANTHER" id="PTHR36928:SF1">
    <property type="entry name" value="PHOSPHATASE YCDX-RELATED"/>
    <property type="match status" value="1"/>
</dbReference>
<evidence type="ECO:0000313" key="25">
    <source>
        <dbReference type="EMBL" id="MEX0386251.1"/>
    </source>
</evidence>
<evidence type="ECO:0000256" key="19">
    <source>
        <dbReference type="ARBA" id="ARBA00044678"/>
    </source>
</evidence>
<dbReference type="Gene3D" id="3.30.210.10">
    <property type="entry name" value="DNA polymerase, thumb domain"/>
    <property type="match status" value="1"/>
</dbReference>
<evidence type="ECO:0000256" key="7">
    <source>
        <dbReference type="ARBA" id="ARBA00022634"/>
    </source>
</evidence>
<dbReference type="GO" id="GO:0004527">
    <property type="term" value="F:exonuclease activity"/>
    <property type="evidence" value="ECO:0007669"/>
    <property type="project" value="UniProtKB-KW"/>
</dbReference>